<dbReference type="InterPro" id="IPR051010">
    <property type="entry name" value="BCAA_transport"/>
</dbReference>
<dbReference type="PRINTS" id="PR00337">
    <property type="entry name" value="LEUILEVALBP"/>
</dbReference>
<dbReference type="CDD" id="cd06347">
    <property type="entry name" value="PBP1_ABC_LivK_ligand_binding-like"/>
    <property type="match status" value="1"/>
</dbReference>
<evidence type="ECO:0000313" key="8">
    <source>
        <dbReference type="Proteomes" id="UP000215383"/>
    </source>
</evidence>
<dbReference type="EMBL" id="LT906446">
    <property type="protein sequence ID" value="SNU94857.1"/>
    <property type="molecule type" value="Genomic_DNA"/>
</dbReference>
<evidence type="ECO:0000256" key="3">
    <source>
        <dbReference type="ARBA" id="ARBA00022729"/>
    </source>
</evidence>
<proteinExistence type="inferred from homology"/>
<keyword evidence="4" id="KW-0029">Amino-acid transport</keyword>
<comment type="similarity">
    <text evidence="1">Belongs to the leucine-binding protein family.</text>
</comment>
<dbReference type="AlphaFoldDB" id="A0A239TAV6"/>
<dbReference type="PANTHER" id="PTHR30483:SF6">
    <property type="entry name" value="PERIPLASMIC BINDING PROTEIN OF ABC TRANSPORTER FOR NATURAL AMINO ACIDS"/>
    <property type="match status" value="1"/>
</dbReference>
<dbReference type="Proteomes" id="UP000215383">
    <property type="component" value="Chromosome 1"/>
</dbReference>
<protein>
    <submittedName>
        <fullName evidence="7">Leucine-, isoleucine-, valine-, threonine-, and alanine-binding protein</fullName>
    </submittedName>
</protein>
<dbReference type="Pfam" id="PF13458">
    <property type="entry name" value="Peripla_BP_6"/>
    <property type="match status" value="1"/>
</dbReference>
<name>A0A239TAV6_9FIRM</name>
<dbReference type="Gene3D" id="3.40.50.2300">
    <property type="match status" value="2"/>
</dbReference>
<keyword evidence="3 5" id="KW-0732">Signal</keyword>
<dbReference type="GO" id="GO:0006865">
    <property type="term" value="P:amino acid transport"/>
    <property type="evidence" value="ECO:0007669"/>
    <property type="project" value="UniProtKB-KW"/>
</dbReference>
<dbReference type="InterPro" id="IPR028081">
    <property type="entry name" value="Leu-bd"/>
</dbReference>
<dbReference type="InterPro" id="IPR028082">
    <property type="entry name" value="Peripla_BP_I"/>
</dbReference>
<accession>A0A239TAV6</accession>
<dbReference type="OrthoDB" id="9783240at2"/>
<evidence type="ECO:0000256" key="1">
    <source>
        <dbReference type="ARBA" id="ARBA00010062"/>
    </source>
</evidence>
<feature type="signal peptide" evidence="5">
    <location>
        <begin position="1"/>
        <end position="25"/>
    </location>
</feature>
<organism evidence="7 8">
    <name type="scientific">Megamonas hypermegale</name>
    <dbReference type="NCBI Taxonomy" id="158847"/>
    <lineage>
        <taxon>Bacteria</taxon>
        <taxon>Bacillati</taxon>
        <taxon>Bacillota</taxon>
        <taxon>Negativicutes</taxon>
        <taxon>Selenomonadales</taxon>
        <taxon>Selenomonadaceae</taxon>
        <taxon>Megamonas</taxon>
    </lineage>
</organism>
<evidence type="ECO:0000256" key="2">
    <source>
        <dbReference type="ARBA" id="ARBA00022448"/>
    </source>
</evidence>
<sequence>MNFSKKRLRIAGLLLGITMLGSVVAGCGGDQAANDDTIKVGANFEITGNVANYGTTARDGFNLAIKEANEAGGINGKKITVIEADNKSDPAESANAATKLISDDKVVAIVGPATSGAVQAESQIATENKIPIIAPCATSPDITVENGQVKPYVFRGCFIDPLQSNTMANFAANELKAKTAVIYLDSSTDYSKSLAEVFKNKFEALGGKVVMEEAFVAKDQDFKATLTNIKTANADVIYIPAYYEEVGKIVKQARELGITQPILGTDGWDDTKVVDIAGADALNNTYYVTHYIDTDPDAKAFVDAFTKEYGHAPGVFAALGYDAGKMLVDAIKRAGSTDPEAIQKALAETKDLQVGTGKLTVDENHNLIKNAFIIEMKDGVKTLKERVTPTTAEG</sequence>
<gene>
    <name evidence="7" type="primary">braC</name>
    <name evidence="7" type="ORF">SAMEA4364220_00266</name>
</gene>
<keyword evidence="8" id="KW-1185">Reference proteome</keyword>
<dbReference type="RefSeq" id="WP_027890574.1">
    <property type="nucleotide sequence ID" value="NZ_CALXYH010000017.1"/>
</dbReference>
<evidence type="ECO:0000256" key="5">
    <source>
        <dbReference type="SAM" id="SignalP"/>
    </source>
</evidence>
<dbReference type="PANTHER" id="PTHR30483">
    <property type="entry name" value="LEUCINE-SPECIFIC-BINDING PROTEIN"/>
    <property type="match status" value="1"/>
</dbReference>
<evidence type="ECO:0000256" key="4">
    <source>
        <dbReference type="ARBA" id="ARBA00022970"/>
    </source>
</evidence>
<dbReference type="SUPFAM" id="SSF53822">
    <property type="entry name" value="Periplasmic binding protein-like I"/>
    <property type="match status" value="1"/>
</dbReference>
<dbReference type="InterPro" id="IPR000709">
    <property type="entry name" value="Leu_Ile_Val-bd"/>
</dbReference>
<dbReference type="PROSITE" id="PS51257">
    <property type="entry name" value="PROKAR_LIPOPROTEIN"/>
    <property type="match status" value="1"/>
</dbReference>
<evidence type="ECO:0000259" key="6">
    <source>
        <dbReference type="Pfam" id="PF13458"/>
    </source>
</evidence>
<evidence type="ECO:0000313" key="7">
    <source>
        <dbReference type="EMBL" id="SNU94857.1"/>
    </source>
</evidence>
<feature type="chain" id="PRO_5039317203" evidence="5">
    <location>
        <begin position="26"/>
        <end position="394"/>
    </location>
</feature>
<dbReference type="GeneID" id="78506304"/>
<keyword evidence="2" id="KW-0813">Transport</keyword>
<feature type="domain" description="Leucine-binding protein" evidence="6">
    <location>
        <begin position="37"/>
        <end position="379"/>
    </location>
</feature>
<reference evidence="7 8" key="1">
    <citation type="submission" date="2017-06" db="EMBL/GenBank/DDBJ databases">
        <authorList>
            <consortium name="Pathogen Informatics"/>
        </authorList>
    </citation>
    <scope>NUCLEOTIDE SEQUENCE [LARGE SCALE GENOMIC DNA]</scope>
    <source>
        <strain evidence="7 8">NCTC10570</strain>
    </source>
</reference>
<dbReference type="eggNOG" id="COG0683">
    <property type="taxonomic scope" value="Bacteria"/>
</dbReference>